<accession>A0ABS2PNG7</accession>
<dbReference type="InterPro" id="IPR016181">
    <property type="entry name" value="Acyl_CoA_acyltransferase"/>
</dbReference>
<dbReference type="Pfam" id="PF00583">
    <property type="entry name" value="Acetyltransf_1"/>
    <property type="match status" value="1"/>
</dbReference>
<keyword evidence="2" id="KW-0012">Acyltransferase</keyword>
<organism evidence="2 3">
    <name type="scientific">Streptococcus saliviloxodontae</name>
    <dbReference type="NCBI Taxonomy" id="1349416"/>
    <lineage>
        <taxon>Bacteria</taxon>
        <taxon>Bacillati</taxon>
        <taxon>Bacillota</taxon>
        <taxon>Bacilli</taxon>
        <taxon>Lactobacillales</taxon>
        <taxon>Streptococcaceae</taxon>
        <taxon>Streptococcus</taxon>
    </lineage>
</organism>
<dbReference type="PROSITE" id="PS51186">
    <property type="entry name" value="GNAT"/>
    <property type="match status" value="1"/>
</dbReference>
<evidence type="ECO:0000259" key="1">
    <source>
        <dbReference type="PROSITE" id="PS51186"/>
    </source>
</evidence>
<sequence>MIENKKLEALLSRFPEDVQEIFSQMIISYQLGYVDYVYQTKDVSVQNRRIRHLIKNLRRMDYFYVMPMTQELMVSVINDWHYPEPFENCTLTRQDAIYQQWASSRDQSENLLAIIRNGAHIGYAWTDTIEENGIHLGFALKPSLIGKGLGPGFYQAIESYLRENRNITFIEVSLLKDNNLAKSFLERQNYSVFSSQSDNLVMRKEMEGIE</sequence>
<evidence type="ECO:0000313" key="3">
    <source>
        <dbReference type="Proteomes" id="UP000809081"/>
    </source>
</evidence>
<protein>
    <submittedName>
        <fullName evidence="2">Ribosomal-protein-alanine N-acetyltransferase</fullName>
        <ecNumber evidence="2">2.3.1.267</ecNumber>
    </submittedName>
</protein>
<gene>
    <name evidence="2" type="ORF">JOC31_001470</name>
</gene>
<name>A0ABS2PNG7_9STRE</name>
<dbReference type="Proteomes" id="UP000809081">
    <property type="component" value="Unassembled WGS sequence"/>
</dbReference>
<dbReference type="EC" id="2.3.1.267" evidence="2"/>
<dbReference type="Gene3D" id="3.40.630.30">
    <property type="match status" value="1"/>
</dbReference>
<dbReference type="RefSeq" id="WP_386705152.1">
    <property type="nucleotide sequence ID" value="NZ_JBHTJB010000013.1"/>
</dbReference>
<dbReference type="InterPro" id="IPR000182">
    <property type="entry name" value="GNAT_dom"/>
</dbReference>
<comment type="caution">
    <text evidence="2">The sequence shown here is derived from an EMBL/GenBank/DDBJ whole genome shotgun (WGS) entry which is preliminary data.</text>
</comment>
<feature type="domain" description="N-acetyltransferase" evidence="1">
    <location>
        <begin position="60"/>
        <end position="207"/>
    </location>
</feature>
<evidence type="ECO:0000313" key="2">
    <source>
        <dbReference type="EMBL" id="MBM7636646.1"/>
    </source>
</evidence>
<dbReference type="SUPFAM" id="SSF55729">
    <property type="entry name" value="Acyl-CoA N-acyltransferases (Nat)"/>
    <property type="match status" value="1"/>
</dbReference>
<proteinExistence type="predicted"/>
<keyword evidence="2" id="KW-0808">Transferase</keyword>
<reference evidence="2 3" key="1">
    <citation type="submission" date="2021-01" db="EMBL/GenBank/DDBJ databases">
        <title>Genomic Encyclopedia of Type Strains, Phase IV (KMG-IV): sequencing the most valuable type-strain genomes for metagenomic binning, comparative biology and taxonomic classification.</title>
        <authorList>
            <person name="Goeker M."/>
        </authorList>
    </citation>
    <scope>NUCLEOTIDE SEQUENCE [LARGE SCALE GENOMIC DNA]</scope>
    <source>
        <strain evidence="2 3">DSM 27513</strain>
    </source>
</reference>
<dbReference type="EMBL" id="JAFBEI010000030">
    <property type="protein sequence ID" value="MBM7636646.1"/>
    <property type="molecule type" value="Genomic_DNA"/>
</dbReference>
<dbReference type="GO" id="GO:0008999">
    <property type="term" value="F:protein-N-terminal-alanine acetyltransferase activity"/>
    <property type="evidence" value="ECO:0007669"/>
    <property type="project" value="UniProtKB-EC"/>
</dbReference>
<keyword evidence="3" id="KW-1185">Reference proteome</keyword>